<comment type="caution">
    <text evidence="4">The sequence shown here is derived from an EMBL/GenBank/DDBJ whole genome shotgun (WGS) entry which is preliminary data.</text>
</comment>
<evidence type="ECO:0000256" key="1">
    <source>
        <dbReference type="ARBA" id="ARBA00010333"/>
    </source>
</evidence>
<dbReference type="RefSeq" id="WP_390190636.1">
    <property type="nucleotide sequence ID" value="NZ_JBHMEP010000001.1"/>
</dbReference>
<dbReference type="Gene3D" id="3.40.190.10">
    <property type="entry name" value="Periplasmic binding protein-like II"/>
    <property type="match status" value="2"/>
</dbReference>
<gene>
    <name evidence="4" type="ORF">ACFFUV_06620</name>
</gene>
<dbReference type="PANTHER" id="PTHR35936:SF25">
    <property type="entry name" value="ABC TRANSPORTER SUBSTRATE-BINDING PROTEIN"/>
    <property type="match status" value="1"/>
</dbReference>
<protein>
    <submittedName>
        <fullName evidence="4">Substrate-binding periplasmic protein</fullName>
    </submittedName>
</protein>
<dbReference type="InterPro" id="IPR001638">
    <property type="entry name" value="Solute-binding_3/MltF_N"/>
</dbReference>
<reference evidence="4 5" key="1">
    <citation type="submission" date="2024-09" db="EMBL/GenBank/DDBJ databases">
        <authorList>
            <person name="Sun Q."/>
            <person name="Mori K."/>
        </authorList>
    </citation>
    <scope>NUCLEOTIDE SEQUENCE [LARGE SCALE GENOMIC DNA]</scope>
    <source>
        <strain evidence="4 5">CECT 8064</strain>
    </source>
</reference>
<feature type="domain" description="Solute-binding protein family 3/N-terminal" evidence="3">
    <location>
        <begin position="48"/>
        <end position="248"/>
    </location>
</feature>
<proteinExistence type="inferred from homology"/>
<name>A0ABV5HKC4_9VIBR</name>
<dbReference type="EMBL" id="JBHMEP010000001">
    <property type="protein sequence ID" value="MFB9134648.1"/>
    <property type="molecule type" value="Genomic_DNA"/>
</dbReference>
<dbReference type="Pfam" id="PF00497">
    <property type="entry name" value="SBP_bac_3"/>
    <property type="match status" value="1"/>
</dbReference>
<evidence type="ECO:0000256" key="2">
    <source>
        <dbReference type="ARBA" id="ARBA00022729"/>
    </source>
</evidence>
<keyword evidence="5" id="KW-1185">Reference proteome</keyword>
<dbReference type="Proteomes" id="UP001589645">
    <property type="component" value="Unassembled WGS sequence"/>
</dbReference>
<keyword evidence="2" id="KW-0732">Signal</keyword>
<accession>A0ABV5HKC4</accession>
<evidence type="ECO:0000313" key="5">
    <source>
        <dbReference type="Proteomes" id="UP001589645"/>
    </source>
</evidence>
<evidence type="ECO:0000259" key="3">
    <source>
        <dbReference type="Pfam" id="PF00497"/>
    </source>
</evidence>
<evidence type="ECO:0000313" key="4">
    <source>
        <dbReference type="EMBL" id="MFB9134648.1"/>
    </source>
</evidence>
<dbReference type="SUPFAM" id="SSF53850">
    <property type="entry name" value="Periplasmic binding protein-like II"/>
    <property type="match status" value="1"/>
</dbReference>
<sequence length="253" mass="28876">MSIRQHSVLWLLVVGLLLPSRALSNQPSIELSTLEWAPYTGRDLPELGFMSEVTSQAFSHMGYDVTIRFRPWLRALQEAKEGKVDGVIAIYKNTEREQYLTFSHLVWEVNEMLITLAEHPMQSSQDIHHLNNLTVGVLRGSLSAEDLRQDGVRVSPVTNEAQNIRKLYAKRLDAIITPKEVFNYNYQTIKETLPPHATKLLKPAYKSYPLHVAFGQHNPNHGKLVEDFNRGLAIIKDNGIFTSLVEKHHMQQD</sequence>
<organism evidence="4 5">
    <name type="scientific">Vibrio olivae</name>
    <dbReference type="NCBI Taxonomy" id="1243002"/>
    <lineage>
        <taxon>Bacteria</taxon>
        <taxon>Pseudomonadati</taxon>
        <taxon>Pseudomonadota</taxon>
        <taxon>Gammaproteobacteria</taxon>
        <taxon>Vibrionales</taxon>
        <taxon>Vibrionaceae</taxon>
        <taxon>Vibrio</taxon>
    </lineage>
</organism>
<dbReference type="PANTHER" id="PTHR35936">
    <property type="entry name" value="MEMBRANE-BOUND LYTIC MUREIN TRANSGLYCOSYLASE F"/>
    <property type="match status" value="1"/>
</dbReference>
<comment type="similarity">
    <text evidence="1">Belongs to the bacterial solute-binding protein 3 family.</text>
</comment>